<organism evidence="1 2">
    <name type="scientific">Fusobacterium necrophorum BL</name>
    <dbReference type="NCBI Taxonomy" id="1441732"/>
    <lineage>
        <taxon>Bacteria</taxon>
        <taxon>Fusobacteriati</taxon>
        <taxon>Fusobacteriota</taxon>
        <taxon>Fusobacteriia</taxon>
        <taxon>Fusobacteriales</taxon>
        <taxon>Fusobacteriaceae</taxon>
        <taxon>Fusobacterium</taxon>
    </lineage>
</organism>
<gene>
    <name evidence="1" type="ORF">FUSO3_02020</name>
</gene>
<comment type="caution">
    <text evidence="1">The sequence shown here is derived from an EMBL/GenBank/DDBJ whole genome shotgun (WGS) entry which is preliminary data.</text>
</comment>
<proteinExistence type="predicted"/>
<evidence type="ECO:0000313" key="2">
    <source>
        <dbReference type="Proteomes" id="UP000027473"/>
    </source>
</evidence>
<reference evidence="1 2" key="1">
    <citation type="submission" date="2014-01" db="EMBL/GenBank/DDBJ databases">
        <title>Comparative genomics of Fusobacterium necrophorum wild isolates.</title>
        <authorList>
            <person name="Kittichotirat W."/>
            <person name="Bumgarner R.E."/>
            <person name="Lawrence P."/>
        </authorList>
    </citation>
    <scope>NUCLEOTIDE SEQUENCE [LARGE SCALE GENOMIC DNA]</scope>
    <source>
        <strain evidence="1 2">BL</strain>
    </source>
</reference>
<dbReference type="AlphaFoldDB" id="A0AB73BY87"/>
<dbReference type="EMBL" id="JAAC01000021">
    <property type="protein sequence ID" value="KDE64878.1"/>
    <property type="molecule type" value="Genomic_DNA"/>
</dbReference>
<evidence type="ECO:0000313" key="1">
    <source>
        <dbReference type="EMBL" id="KDE64878.1"/>
    </source>
</evidence>
<dbReference type="Proteomes" id="UP000027473">
    <property type="component" value="Unassembled WGS sequence"/>
</dbReference>
<name>A0AB73BY87_9FUSO</name>
<sequence length="32" mass="3900">MVQKQYITKRQTFNFMGKRANRSLLEYGTFQN</sequence>
<accession>A0AB73BY87</accession>
<protein>
    <submittedName>
        <fullName evidence="1">Uncharacterized protein</fullName>
    </submittedName>
</protein>